<dbReference type="Proteomes" id="UP001156882">
    <property type="component" value="Unassembled WGS sequence"/>
</dbReference>
<dbReference type="SUPFAM" id="SSF56024">
    <property type="entry name" value="Phospholipase D/nuclease"/>
    <property type="match status" value="2"/>
</dbReference>
<dbReference type="Pfam" id="PF13091">
    <property type="entry name" value="PLDc_2"/>
    <property type="match status" value="1"/>
</dbReference>
<evidence type="ECO:0000256" key="5">
    <source>
        <dbReference type="ARBA" id="ARBA00012027"/>
    </source>
</evidence>
<evidence type="ECO:0000256" key="2">
    <source>
        <dbReference type="ARBA" id="ARBA00003145"/>
    </source>
</evidence>
<sequence length="563" mass="61616">MDDFMNAAQSGNLSVKLWRGERMCLIGMDVANPEPDFVGFSIEVKAPGDAQYQALKNRLNFDYTASPTGVDGYRNYDSTSAPFQKFRWIHFPRDPQDGIYLYRVTKLHMDGNGALHAGVQVTDLGISLSRMVYGDYLDIGFTRSFASSQAYEDKYHGAQNVIPGKGDSGLGFNKVAGDVYQWLGFEAYDLIFGILDEVKNDTSLSLDVFAYDFNEPDILARLEACGARVRAVIDDSAGHRDADSDESQAAARLQASAGAGNVKRMHFHTLQHNKVFIVRRNGQPEKVLFGSTNFSFRGIYIQANNALVFHSSDAAGLFAKSFDLAFAGGTGFASDPISTGWHSVAPDGKPKASFCFSPHADTNLSLVPVGNAIDQATSSVFFAIAFLNQIRSGPTREAIDRLMGKDLFSYGVVDSNTKLEIKKPDGSVGLVDFAYLAAHTPEPFKQEWAGGNGIREHNKFVVTDFNLPTAKVFTGSSNLSPSGEKNNGDNLVLIEDQRVATAFAINALQLFDHLHFRSAMQAASTPTELVLAKPTALSGEPAWFEHFYVANSQQARDRLLFSH</sequence>
<keyword evidence="14" id="KW-1185">Reference proteome</keyword>
<dbReference type="InterPro" id="IPR001736">
    <property type="entry name" value="PLipase_D/transphosphatidylase"/>
</dbReference>
<protein>
    <recommendedName>
        <fullName evidence="6">Phospholipase D</fullName>
        <ecNumber evidence="5">3.1.4.4</ecNumber>
    </recommendedName>
    <alternativeName>
        <fullName evidence="11">Choline phosphatase</fullName>
    </alternativeName>
</protein>
<dbReference type="CDD" id="cd09173">
    <property type="entry name" value="PLDc_Nuc_like_unchar1_2"/>
    <property type="match status" value="1"/>
</dbReference>
<dbReference type="PANTHER" id="PTHR43856">
    <property type="entry name" value="CARDIOLIPIN HYDROLASE"/>
    <property type="match status" value="1"/>
</dbReference>
<evidence type="ECO:0000256" key="4">
    <source>
        <dbReference type="ARBA" id="ARBA00008664"/>
    </source>
</evidence>
<keyword evidence="8" id="KW-0378">Hydrolase</keyword>
<organism evidence="13 14">
    <name type="scientific">Labrys miyagiensis</name>
    <dbReference type="NCBI Taxonomy" id="346912"/>
    <lineage>
        <taxon>Bacteria</taxon>
        <taxon>Pseudomonadati</taxon>
        <taxon>Pseudomonadota</taxon>
        <taxon>Alphaproteobacteria</taxon>
        <taxon>Hyphomicrobiales</taxon>
        <taxon>Xanthobacteraceae</taxon>
        <taxon>Labrys</taxon>
    </lineage>
</organism>
<evidence type="ECO:0000256" key="3">
    <source>
        <dbReference type="ARBA" id="ARBA00004613"/>
    </source>
</evidence>
<dbReference type="EMBL" id="BSPC01000026">
    <property type="protein sequence ID" value="GLS20074.1"/>
    <property type="molecule type" value="Genomic_DNA"/>
</dbReference>
<evidence type="ECO:0000259" key="12">
    <source>
        <dbReference type="PROSITE" id="PS50035"/>
    </source>
</evidence>
<evidence type="ECO:0000256" key="8">
    <source>
        <dbReference type="ARBA" id="ARBA00022801"/>
    </source>
</evidence>
<reference evidence="14" key="1">
    <citation type="journal article" date="2019" name="Int. J. Syst. Evol. Microbiol.">
        <title>The Global Catalogue of Microorganisms (GCM) 10K type strain sequencing project: providing services to taxonomists for standard genome sequencing and annotation.</title>
        <authorList>
            <consortium name="The Broad Institute Genomics Platform"/>
            <consortium name="The Broad Institute Genome Sequencing Center for Infectious Disease"/>
            <person name="Wu L."/>
            <person name="Ma J."/>
        </authorList>
    </citation>
    <scope>NUCLEOTIDE SEQUENCE [LARGE SCALE GENOMIC DNA]</scope>
    <source>
        <strain evidence="14">NBRC 101365</strain>
    </source>
</reference>
<comment type="subcellular location">
    <subcellularLocation>
        <location evidence="3">Secreted</location>
    </subcellularLocation>
</comment>
<evidence type="ECO:0000256" key="7">
    <source>
        <dbReference type="ARBA" id="ARBA00022525"/>
    </source>
</evidence>
<comment type="similarity">
    <text evidence="4">Belongs to the phospholipase D family.</text>
</comment>
<evidence type="ECO:0000256" key="6">
    <source>
        <dbReference type="ARBA" id="ARBA00018392"/>
    </source>
</evidence>
<proteinExistence type="inferred from homology"/>
<evidence type="ECO:0000256" key="1">
    <source>
        <dbReference type="ARBA" id="ARBA00000798"/>
    </source>
</evidence>
<dbReference type="InterPro" id="IPR051406">
    <property type="entry name" value="PLD_domain"/>
</dbReference>
<gene>
    <name evidence="13" type="ORF">GCM10007874_30910</name>
</gene>
<dbReference type="RefSeq" id="WP_284313162.1">
    <property type="nucleotide sequence ID" value="NZ_BSPC01000026.1"/>
</dbReference>
<evidence type="ECO:0000313" key="14">
    <source>
        <dbReference type="Proteomes" id="UP001156882"/>
    </source>
</evidence>
<dbReference type="EC" id="3.1.4.4" evidence="5"/>
<name>A0ABQ6CK07_9HYPH</name>
<evidence type="ECO:0000313" key="13">
    <source>
        <dbReference type="EMBL" id="GLS20074.1"/>
    </source>
</evidence>
<dbReference type="Gene3D" id="3.30.870.10">
    <property type="entry name" value="Endonuclease Chain A"/>
    <property type="match status" value="2"/>
</dbReference>
<keyword evidence="9" id="KW-0442">Lipid degradation</keyword>
<comment type="function">
    <text evidence="2">Could be a virulence factor.</text>
</comment>
<dbReference type="InterPro" id="IPR025202">
    <property type="entry name" value="PLD-like_dom"/>
</dbReference>
<accession>A0ABQ6CK07</accession>
<dbReference type="PROSITE" id="PS50035">
    <property type="entry name" value="PLD"/>
    <property type="match status" value="1"/>
</dbReference>
<keyword evidence="7" id="KW-0964">Secreted</keyword>
<evidence type="ECO:0000256" key="9">
    <source>
        <dbReference type="ARBA" id="ARBA00022963"/>
    </source>
</evidence>
<evidence type="ECO:0000256" key="11">
    <source>
        <dbReference type="ARBA" id="ARBA00029594"/>
    </source>
</evidence>
<dbReference type="PANTHER" id="PTHR43856:SF1">
    <property type="entry name" value="MITOCHONDRIAL CARDIOLIPIN HYDROLASE"/>
    <property type="match status" value="1"/>
</dbReference>
<keyword evidence="10" id="KW-0443">Lipid metabolism</keyword>
<feature type="domain" description="PLD phosphodiesterase" evidence="12">
    <location>
        <begin position="452"/>
        <end position="483"/>
    </location>
</feature>
<comment type="catalytic activity">
    <reaction evidence="1">
        <text>a 1,2-diacyl-sn-glycero-3-phosphocholine + H2O = a 1,2-diacyl-sn-glycero-3-phosphate + choline + H(+)</text>
        <dbReference type="Rhea" id="RHEA:14445"/>
        <dbReference type="ChEBI" id="CHEBI:15354"/>
        <dbReference type="ChEBI" id="CHEBI:15377"/>
        <dbReference type="ChEBI" id="CHEBI:15378"/>
        <dbReference type="ChEBI" id="CHEBI:57643"/>
        <dbReference type="ChEBI" id="CHEBI:58608"/>
        <dbReference type="EC" id="3.1.4.4"/>
    </reaction>
</comment>
<comment type="caution">
    <text evidence="13">The sequence shown here is derived from an EMBL/GenBank/DDBJ whole genome shotgun (WGS) entry which is preliminary data.</text>
</comment>
<dbReference type="CDD" id="cd09172">
    <property type="entry name" value="PLDc_Nuc_like_unchar1_1"/>
    <property type="match status" value="1"/>
</dbReference>
<evidence type="ECO:0000256" key="10">
    <source>
        <dbReference type="ARBA" id="ARBA00023098"/>
    </source>
</evidence>